<dbReference type="InterPro" id="IPR012505">
    <property type="entry name" value="YbbR"/>
</dbReference>
<sequence>MDNFPRKNLTAKVLAIVFAVTLWVYVMNEQNPPIDANFQIPLEVRNAADGYVVQEVAETVRIKVRGPRSVIAGSTVQDVKSYLDLGGVAEGRQTVKVHAVAPNGLDVLEIFPDKVTLYIDKIVSRQIPIELAFSGTSADGANVGKAFPAISQVTIEGPRTITDTVARIVATIDLTGKSGDFSAEIEVTPLDRAGKTVEGVTIKPAKVGITTSLLNGPNRKLVDIRTLVTGELPAGTALKSIITEPDQIEIYGEPKTLEQLEFVYTEPISLDGFSKDGKKDVKLQLQPGITAAQNTVTAHISVENKPQE</sequence>
<dbReference type="AlphaFoldDB" id="A0A1G9VCM3"/>
<dbReference type="CDD" id="cd20206">
    <property type="entry name" value="YbbR"/>
    <property type="match status" value="1"/>
</dbReference>
<accession>A0A1G9VCM3</accession>
<dbReference type="EMBL" id="FNHB01000006">
    <property type="protein sequence ID" value="SDM69861.1"/>
    <property type="molecule type" value="Genomic_DNA"/>
</dbReference>
<keyword evidence="2" id="KW-1185">Reference proteome</keyword>
<protein>
    <submittedName>
        <fullName evidence="1">YbbR domain-containing protein</fullName>
    </submittedName>
</protein>
<proteinExistence type="predicted"/>
<dbReference type="Proteomes" id="UP000214880">
    <property type="component" value="Unassembled WGS sequence"/>
</dbReference>
<dbReference type="RefSeq" id="WP_092073906.1">
    <property type="nucleotide sequence ID" value="NZ_FNHB01000006.1"/>
</dbReference>
<dbReference type="Pfam" id="PF07949">
    <property type="entry name" value="YbbR"/>
    <property type="match status" value="3"/>
</dbReference>
<organism evidence="1 2">
    <name type="scientific">Dendrosporobacter quercicolus</name>
    <dbReference type="NCBI Taxonomy" id="146817"/>
    <lineage>
        <taxon>Bacteria</taxon>
        <taxon>Bacillati</taxon>
        <taxon>Bacillota</taxon>
        <taxon>Negativicutes</taxon>
        <taxon>Selenomonadales</taxon>
        <taxon>Sporomusaceae</taxon>
        <taxon>Dendrosporobacter</taxon>
    </lineage>
</organism>
<evidence type="ECO:0000313" key="2">
    <source>
        <dbReference type="Proteomes" id="UP000214880"/>
    </source>
</evidence>
<dbReference type="InterPro" id="IPR053154">
    <property type="entry name" value="c-di-AMP_regulator"/>
</dbReference>
<dbReference type="OrthoDB" id="9814149at2"/>
<evidence type="ECO:0000313" key="1">
    <source>
        <dbReference type="EMBL" id="SDM69861.1"/>
    </source>
</evidence>
<reference evidence="1 2" key="1">
    <citation type="submission" date="2016-10" db="EMBL/GenBank/DDBJ databases">
        <authorList>
            <person name="de Groot N.N."/>
        </authorList>
    </citation>
    <scope>NUCLEOTIDE SEQUENCE [LARGE SCALE GENOMIC DNA]</scope>
    <source>
        <strain evidence="1 2">DSM 1736</strain>
    </source>
</reference>
<dbReference type="STRING" id="146817.SAMN04488502_106245"/>
<dbReference type="PANTHER" id="PTHR37804:SF1">
    <property type="entry name" value="CDAA REGULATORY PROTEIN CDAR"/>
    <property type="match status" value="1"/>
</dbReference>
<dbReference type="PANTHER" id="PTHR37804">
    <property type="entry name" value="CDAA REGULATORY PROTEIN CDAR"/>
    <property type="match status" value="1"/>
</dbReference>
<name>A0A1G9VCM3_9FIRM</name>
<dbReference type="Gene3D" id="2.170.120.40">
    <property type="entry name" value="YbbR-like domain"/>
    <property type="match status" value="2"/>
</dbReference>
<dbReference type="Gene3D" id="2.170.120.30">
    <property type="match status" value="1"/>
</dbReference>
<gene>
    <name evidence="1" type="ORF">SAMN04488502_106245</name>
</gene>